<protein>
    <submittedName>
        <fullName evidence="6">Group 1 truncated hemoglobin</fullName>
    </submittedName>
</protein>
<name>A0ABU3VZ75_9GAMM</name>
<evidence type="ECO:0000256" key="1">
    <source>
        <dbReference type="ARBA" id="ARBA00022448"/>
    </source>
</evidence>
<evidence type="ECO:0000256" key="5">
    <source>
        <dbReference type="SAM" id="SignalP"/>
    </source>
</evidence>
<keyword evidence="5" id="KW-0732">Signal</keyword>
<gene>
    <name evidence="6" type="ORF">RYS15_12960</name>
</gene>
<keyword evidence="7" id="KW-1185">Reference proteome</keyword>
<keyword evidence="2" id="KW-0349">Heme</keyword>
<dbReference type="EMBL" id="JAWIIJ010000008">
    <property type="protein sequence ID" value="MDV2079597.1"/>
    <property type="molecule type" value="Genomic_DNA"/>
</dbReference>
<dbReference type="SUPFAM" id="SSF46458">
    <property type="entry name" value="Globin-like"/>
    <property type="match status" value="1"/>
</dbReference>
<dbReference type="InterPro" id="IPR012292">
    <property type="entry name" value="Globin/Proto"/>
</dbReference>
<dbReference type="InterPro" id="IPR009050">
    <property type="entry name" value="Globin-like_sf"/>
</dbReference>
<keyword evidence="4" id="KW-0408">Iron</keyword>
<dbReference type="CDD" id="cd00454">
    <property type="entry name" value="TrHb1_N"/>
    <property type="match status" value="1"/>
</dbReference>
<evidence type="ECO:0000256" key="3">
    <source>
        <dbReference type="ARBA" id="ARBA00022723"/>
    </source>
</evidence>
<evidence type="ECO:0000256" key="4">
    <source>
        <dbReference type="ARBA" id="ARBA00023004"/>
    </source>
</evidence>
<evidence type="ECO:0000256" key="2">
    <source>
        <dbReference type="ARBA" id="ARBA00022617"/>
    </source>
</evidence>
<dbReference type="Gene3D" id="1.10.490.10">
    <property type="entry name" value="Globins"/>
    <property type="match status" value="1"/>
</dbReference>
<feature type="chain" id="PRO_5045213750" evidence="5">
    <location>
        <begin position="25"/>
        <end position="144"/>
    </location>
</feature>
<dbReference type="Proteomes" id="UP001269819">
    <property type="component" value="Unassembled WGS sequence"/>
</dbReference>
<organism evidence="6 7">
    <name type="scientific">Marinobacter xestospongiae</name>
    <dbReference type="NCBI Taxonomy" id="994319"/>
    <lineage>
        <taxon>Bacteria</taxon>
        <taxon>Pseudomonadati</taxon>
        <taxon>Pseudomonadota</taxon>
        <taxon>Gammaproteobacteria</taxon>
        <taxon>Pseudomonadales</taxon>
        <taxon>Marinobacteraceae</taxon>
        <taxon>Marinobacter</taxon>
    </lineage>
</organism>
<accession>A0ABU3VZ75</accession>
<comment type="caution">
    <text evidence="6">The sequence shown here is derived from an EMBL/GenBank/DDBJ whole genome shotgun (WGS) entry which is preliminary data.</text>
</comment>
<evidence type="ECO:0000313" key="7">
    <source>
        <dbReference type="Proteomes" id="UP001269819"/>
    </source>
</evidence>
<reference evidence="6 7" key="1">
    <citation type="submission" date="2023-10" db="EMBL/GenBank/DDBJ databases">
        <title>Characteristics and mechanism of a salt-tolerant marine origin heterotrophic nitrifying- aerobic denitrifying bacteria Marinobacter xestospongiae HN1.</title>
        <authorList>
            <person name="Qi R."/>
        </authorList>
    </citation>
    <scope>NUCLEOTIDE SEQUENCE [LARGE SCALE GENOMIC DNA]</scope>
    <source>
        <strain evidence="6 7">HN1</strain>
    </source>
</reference>
<dbReference type="PROSITE" id="PS51257">
    <property type="entry name" value="PROKAR_LIPOPROTEIN"/>
    <property type="match status" value="1"/>
</dbReference>
<dbReference type="RefSeq" id="WP_316974121.1">
    <property type="nucleotide sequence ID" value="NZ_JAWIIJ010000008.1"/>
</dbReference>
<feature type="signal peptide" evidence="5">
    <location>
        <begin position="1"/>
        <end position="24"/>
    </location>
</feature>
<dbReference type="Pfam" id="PF01152">
    <property type="entry name" value="Bac_globin"/>
    <property type="match status" value="1"/>
</dbReference>
<keyword evidence="3" id="KW-0479">Metal-binding</keyword>
<keyword evidence="1" id="KW-0813">Transport</keyword>
<proteinExistence type="predicted"/>
<sequence length="144" mass="15943">MPPIRPWLLILVLAVTAGCQTPTATPDDTLYQDLGARSGIADVVEELLYLIVDDDRINRQFRGLDVASFHRHLTDQLCQLAGGPCTYSGRAMRPLHAEMAITDTEFNALTENLVLAMERNGIATGVQNRLLARLIALYPEVRNL</sequence>
<evidence type="ECO:0000313" key="6">
    <source>
        <dbReference type="EMBL" id="MDV2079597.1"/>
    </source>
</evidence>
<dbReference type="InterPro" id="IPR001486">
    <property type="entry name" value="Hemoglobin_trunc"/>
</dbReference>